<gene>
    <name evidence="2" type="ORF">CMUS01_16030</name>
</gene>
<evidence type="ECO:0000256" key="1">
    <source>
        <dbReference type="SAM" id="SignalP"/>
    </source>
</evidence>
<dbReference type="EMBL" id="WIGM01001560">
    <property type="protein sequence ID" value="KAF6794228.1"/>
    <property type="molecule type" value="Genomic_DNA"/>
</dbReference>
<dbReference type="OrthoDB" id="3489571at2759"/>
<organism evidence="2 3">
    <name type="scientific">Colletotrichum musicola</name>
    <dbReference type="NCBI Taxonomy" id="2175873"/>
    <lineage>
        <taxon>Eukaryota</taxon>
        <taxon>Fungi</taxon>
        <taxon>Dikarya</taxon>
        <taxon>Ascomycota</taxon>
        <taxon>Pezizomycotina</taxon>
        <taxon>Sordariomycetes</taxon>
        <taxon>Hypocreomycetidae</taxon>
        <taxon>Glomerellales</taxon>
        <taxon>Glomerellaceae</taxon>
        <taxon>Colletotrichum</taxon>
        <taxon>Colletotrichum orchidearum species complex</taxon>
    </lineage>
</organism>
<evidence type="ECO:0008006" key="4">
    <source>
        <dbReference type="Google" id="ProtNLM"/>
    </source>
</evidence>
<sequence length="110" mass="12242">MHFATVLVAAVACATGVVADLHTYAWCADRVFKGLQESNPEWFPQNNDATQAACDRYRKRNTGTKQWDTCPDCTTSFRGDVRVCNSLGKHIGGDEWDYYCRQVGADMGKA</sequence>
<protein>
    <recommendedName>
        <fullName evidence="4">Avirulence Effector AvrLm4-7 domain-containing protein</fullName>
    </recommendedName>
</protein>
<dbReference type="Proteomes" id="UP000639643">
    <property type="component" value="Unassembled WGS sequence"/>
</dbReference>
<keyword evidence="1" id="KW-0732">Signal</keyword>
<comment type="caution">
    <text evidence="2">The sequence shown here is derived from an EMBL/GenBank/DDBJ whole genome shotgun (WGS) entry which is preliminary data.</text>
</comment>
<reference evidence="2" key="1">
    <citation type="journal article" date="2020" name="Phytopathology">
        <title>Genome Sequence Resources of Colletotrichum truncatum, C. plurivorum, C. musicola, and C. sojae: Four Species Pathogenic to Soybean (Glycine max).</title>
        <authorList>
            <person name="Rogerio F."/>
            <person name="Boufleur T.R."/>
            <person name="Ciampi-Guillardi M."/>
            <person name="Sukno S.A."/>
            <person name="Thon M.R."/>
            <person name="Massola Junior N.S."/>
            <person name="Baroncelli R."/>
        </authorList>
    </citation>
    <scope>NUCLEOTIDE SEQUENCE</scope>
    <source>
        <strain evidence="2">LFN0074</strain>
    </source>
</reference>
<feature type="chain" id="PRO_5034365782" description="Avirulence Effector AvrLm4-7 domain-containing protein" evidence="1">
    <location>
        <begin position="20"/>
        <end position="110"/>
    </location>
</feature>
<dbReference type="AlphaFoldDB" id="A0A8H6IRL2"/>
<feature type="signal peptide" evidence="1">
    <location>
        <begin position="1"/>
        <end position="19"/>
    </location>
</feature>
<keyword evidence="3" id="KW-1185">Reference proteome</keyword>
<proteinExistence type="predicted"/>
<accession>A0A8H6IRL2</accession>
<evidence type="ECO:0000313" key="2">
    <source>
        <dbReference type="EMBL" id="KAF6794228.1"/>
    </source>
</evidence>
<name>A0A8H6IRL2_9PEZI</name>
<evidence type="ECO:0000313" key="3">
    <source>
        <dbReference type="Proteomes" id="UP000639643"/>
    </source>
</evidence>